<dbReference type="Gene3D" id="6.10.130.30">
    <property type="match status" value="1"/>
</dbReference>
<evidence type="ECO:0008006" key="9">
    <source>
        <dbReference type="Google" id="ProtNLM"/>
    </source>
</evidence>
<evidence type="ECO:0000256" key="3">
    <source>
        <dbReference type="ARBA" id="ARBA00022763"/>
    </source>
</evidence>
<reference evidence="7 8" key="1">
    <citation type="submission" date="2019-07" db="EMBL/GenBank/DDBJ databases">
        <title>Rhodotorula toruloides NBRC10032 genome sequencing.</title>
        <authorList>
            <person name="Shida Y."/>
            <person name="Takaku H."/>
            <person name="Ogasawara W."/>
            <person name="Mori K."/>
        </authorList>
    </citation>
    <scope>NUCLEOTIDE SEQUENCE [LARGE SCALE GENOMIC DNA]</scope>
    <source>
        <strain evidence="7 8">NBRC10032</strain>
    </source>
</reference>
<gene>
    <name evidence="7" type="ORF">Rt10032_c06g2833</name>
</gene>
<dbReference type="AlphaFoldDB" id="A0A511KFW8"/>
<comment type="subcellular location">
    <subcellularLocation>
        <location evidence="1">Nucleus</location>
    </subcellularLocation>
</comment>
<keyword evidence="5" id="KW-0234">DNA repair</keyword>
<dbReference type="GO" id="GO:0031297">
    <property type="term" value="P:replication fork processing"/>
    <property type="evidence" value="ECO:0007669"/>
    <property type="project" value="TreeGrafter"/>
</dbReference>
<dbReference type="EMBL" id="BJWK01000006">
    <property type="protein sequence ID" value="GEM08816.1"/>
    <property type="molecule type" value="Genomic_DNA"/>
</dbReference>
<dbReference type="PANTHER" id="PTHR28680">
    <property type="entry name" value="CENTROMERE PROTEIN X"/>
    <property type="match status" value="1"/>
</dbReference>
<proteinExistence type="inferred from homology"/>
<evidence type="ECO:0000256" key="6">
    <source>
        <dbReference type="ARBA" id="ARBA00023242"/>
    </source>
</evidence>
<keyword evidence="6" id="KW-0539">Nucleus</keyword>
<evidence type="ECO:0000313" key="8">
    <source>
        <dbReference type="Proteomes" id="UP000321518"/>
    </source>
</evidence>
<evidence type="ECO:0000256" key="5">
    <source>
        <dbReference type="ARBA" id="ARBA00023204"/>
    </source>
</evidence>
<comment type="caution">
    <text evidence="7">The sequence shown here is derived from an EMBL/GenBank/DDBJ whole genome shotgun (WGS) entry which is preliminary data.</text>
</comment>
<dbReference type="Proteomes" id="UP000321518">
    <property type="component" value="Unassembled WGS sequence"/>
</dbReference>
<dbReference type="GO" id="GO:0003677">
    <property type="term" value="F:DNA binding"/>
    <property type="evidence" value="ECO:0007669"/>
    <property type="project" value="UniProtKB-KW"/>
</dbReference>
<protein>
    <recommendedName>
        <fullName evidence="9">Centromere protein X</fullName>
    </recommendedName>
</protein>
<dbReference type="GO" id="GO:0051382">
    <property type="term" value="P:kinetochore assembly"/>
    <property type="evidence" value="ECO:0007669"/>
    <property type="project" value="InterPro"/>
</dbReference>
<dbReference type="GO" id="GO:0071821">
    <property type="term" value="C:FANCM-MHF complex"/>
    <property type="evidence" value="ECO:0007669"/>
    <property type="project" value="TreeGrafter"/>
</dbReference>
<evidence type="ECO:0000256" key="2">
    <source>
        <dbReference type="ARBA" id="ARBA00009359"/>
    </source>
</evidence>
<dbReference type="OrthoDB" id="2500381at2759"/>
<evidence type="ECO:0000256" key="1">
    <source>
        <dbReference type="ARBA" id="ARBA00004123"/>
    </source>
</evidence>
<organism evidence="7 8">
    <name type="scientific">Rhodotorula toruloides</name>
    <name type="common">Yeast</name>
    <name type="synonym">Rhodosporidium toruloides</name>
    <dbReference type="NCBI Taxonomy" id="5286"/>
    <lineage>
        <taxon>Eukaryota</taxon>
        <taxon>Fungi</taxon>
        <taxon>Dikarya</taxon>
        <taxon>Basidiomycota</taxon>
        <taxon>Pucciniomycotina</taxon>
        <taxon>Microbotryomycetes</taxon>
        <taxon>Sporidiobolales</taxon>
        <taxon>Sporidiobolaceae</taxon>
        <taxon>Rhodotorula</taxon>
    </lineage>
</organism>
<dbReference type="PANTHER" id="PTHR28680:SF1">
    <property type="entry name" value="CENTROMERE PROTEIN X"/>
    <property type="match status" value="1"/>
</dbReference>
<dbReference type="GO" id="GO:0006281">
    <property type="term" value="P:DNA repair"/>
    <property type="evidence" value="ECO:0007669"/>
    <property type="project" value="UniProtKB-KW"/>
</dbReference>
<evidence type="ECO:0000313" key="7">
    <source>
        <dbReference type="EMBL" id="GEM08816.1"/>
    </source>
</evidence>
<evidence type="ECO:0000256" key="4">
    <source>
        <dbReference type="ARBA" id="ARBA00023125"/>
    </source>
</evidence>
<dbReference type="InterPro" id="IPR018552">
    <property type="entry name" value="CENP-X"/>
</dbReference>
<keyword evidence="3" id="KW-0227">DNA damage</keyword>
<dbReference type="GO" id="GO:0000712">
    <property type="term" value="P:resolution of meiotic recombination intermediates"/>
    <property type="evidence" value="ECO:0007669"/>
    <property type="project" value="TreeGrafter"/>
</dbReference>
<dbReference type="Pfam" id="PF09415">
    <property type="entry name" value="CENP-X"/>
    <property type="match status" value="1"/>
</dbReference>
<name>A0A511KFW8_RHOTO</name>
<dbReference type="CDD" id="cd22921">
    <property type="entry name" value="HFD_CENP-X"/>
    <property type="match status" value="1"/>
</dbReference>
<sequence>MADDDEPDHPATVKEIFNLVNEPNTRISAAAVHLSAEYLRLFATEAIHRASEVAEKDRAAREEKDKGLPPGLLETKHLEKVLAGLLLDFC</sequence>
<keyword evidence="4" id="KW-0238">DNA-binding</keyword>
<accession>A0A511KFW8</accession>
<comment type="similarity">
    <text evidence="2">Belongs to the CENP-X/MHF2 family.</text>
</comment>